<reference evidence="3 4" key="1">
    <citation type="submission" date="2017-10" db="EMBL/GenBank/DDBJ databases">
        <title>Genome of an Actinobacterium that displays light-enhanced growth.</title>
        <authorList>
            <person name="Maresca J.A."/>
            <person name="Hempel P."/>
            <person name="Shevchenko O."/>
            <person name="Miller K.J."/>
            <person name="Hahn M.W."/>
        </authorList>
    </citation>
    <scope>NUCLEOTIDE SEQUENCE [LARGE SCALE GENOMIC DNA]</scope>
    <source>
        <strain evidence="3 4">MWH-Mo1</strain>
    </source>
</reference>
<keyword evidence="1 3" id="KW-0808">Transferase</keyword>
<evidence type="ECO:0000313" key="4">
    <source>
        <dbReference type="Proteomes" id="UP000246894"/>
    </source>
</evidence>
<organism evidence="3 4">
    <name type="scientific">Aurantimicrobium photophilum</name>
    <dbReference type="NCBI Taxonomy" id="1987356"/>
    <lineage>
        <taxon>Bacteria</taxon>
        <taxon>Bacillati</taxon>
        <taxon>Actinomycetota</taxon>
        <taxon>Actinomycetes</taxon>
        <taxon>Micrococcales</taxon>
        <taxon>Microbacteriaceae</taxon>
        <taxon>Aurantimicrobium</taxon>
    </lineage>
</organism>
<name>A0A2Z3RVP5_9MICO</name>
<dbReference type="KEGG" id="aum:AURMO_00076"/>
<dbReference type="GO" id="GO:0016757">
    <property type="term" value="F:glycosyltransferase activity"/>
    <property type="evidence" value="ECO:0007669"/>
    <property type="project" value="UniProtKB-KW"/>
</dbReference>
<proteinExistence type="predicted"/>
<dbReference type="Proteomes" id="UP000246894">
    <property type="component" value="Chromosome"/>
</dbReference>
<accession>A0A2Z3RVP5</accession>
<dbReference type="OrthoDB" id="4120491at2"/>
<dbReference type="SUPFAM" id="SSF53448">
    <property type="entry name" value="Nucleotide-diphospho-sugar transferases"/>
    <property type="match status" value="1"/>
</dbReference>
<gene>
    <name evidence="3" type="ORF">AURMO_00076</name>
</gene>
<dbReference type="RefSeq" id="WP_110232631.1">
    <property type="nucleotide sequence ID" value="NZ_CP023994.1"/>
</dbReference>
<protein>
    <submittedName>
        <fullName evidence="3">Galactosyltransferase</fullName>
    </submittedName>
</protein>
<sequence length="258" mass="28935">MTAVAIVPYRVDLSGNRRINAEAVLRWLSELNITVLLSEHAEQPDRELSVPAGVIRVFTESTGSFNKACAINRGFSASTDDVIAIVDADTLMDSRTFMATLNRVASHDDVIRPFSRLIELAEDQRDTYLQSAVLPQPAQTDRDDSRNGDVIPLCGGIVIMQRARYFSVGGMDERFQGWGGEDDALSAAFVRTGATVKVLKNEPAFHLWHDRDIRSRSGHAHYQRNLQLLNWWQNCSEEDMKSHVTRAQSVLRGKIHLD</sequence>
<dbReference type="InterPro" id="IPR027791">
    <property type="entry name" value="Galactosyl_T_C"/>
</dbReference>
<dbReference type="InterPro" id="IPR029044">
    <property type="entry name" value="Nucleotide-diphossugar_trans"/>
</dbReference>
<evidence type="ECO:0000259" key="2">
    <source>
        <dbReference type="Pfam" id="PF02709"/>
    </source>
</evidence>
<dbReference type="EMBL" id="CP023994">
    <property type="protein sequence ID" value="AWR20701.1"/>
    <property type="molecule type" value="Genomic_DNA"/>
</dbReference>
<evidence type="ECO:0000313" key="3">
    <source>
        <dbReference type="EMBL" id="AWR20701.1"/>
    </source>
</evidence>
<feature type="domain" description="Galactosyltransferase C-terminal" evidence="2">
    <location>
        <begin position="153"/>
        <end position="207"/>
    </location>
</feature>
<keyword evidence="3" id="KW-0328">Glycosyltransferase</keyword>
<keyword evidence="4" id="KW-1185">Reference proteome</keyword>
<dbReference type="Pfam" id="PF02709">
    <property type="entry name" value="Glyco_transf_7C"/>
    <property type="match status" value="1"/>
</dbReference>
<dbReference type="AlphaFoldDB" id="A0A2Z3RVP5"/>
<evidence type="ECO:0000256" key="1">
    <source>
        <dbReference type="ARBA" id="ARBA00022679"/>
    </source>
</evidence>
<dbReference type="Gene3D" id="3.90.550.10">
    <property type="entry name" value="Spore Coat Polysaccharide Biosynthesis Protein SpsA, Chain A"/>
    <property type="match status" value="1"/>
</dbReference>